<keyword evidence="1" id="KW-0732">Signal</keyword>
<evidence type="ECO:0000313" key="2">
    <source>
        <dbReference type="EMBL" id="MQL89711.1"/>
    </source>
</evidence>
<protein>
    <recommendedName>
        <fullName evidence="4">Secreted protein</fullName>
    </recommendedName>
</protein>
<feature type="signal peptide" evidence="1">
    <location>
        <begin position="1"/>
        <end position="24"/>
    </location>
</feature>
<dbReference type="Proteomes" id="UP000652761">
    <property type="component" value="Unassembled WGS sequence"/>
</dbReference>
<dbReference type="AlphaFoldDB" id="A0A843V113"/>
<evidence type="ECO:0008006" key="4">
    <source>
        <dbReference type="Google" id="ProtNLM"/>
    </source>
</evidence>
<name>A0A843V113_COLES</name>
<accession>A0A843V113</accession>
<evidence type="ECO:0000256" key="1">
    <source>
        <dbReference type="SAM" id="SignalP"/>
    </source>
</evidence>
<feature type="chain" id="PRO_5032988529" description="Secreted protein" evidence="1">
    <location>
        <begin position="25"/>
        <end position="88"/>
    </location>
</feature>
<evidence type="ECO:0000313" key="3">
    <source>
        <dbReference type="Proteomes" id="UP000652761"/>
    </source>
</evidence>
<sequence>MLVFVLRLWSLLVALVFRELRCLGDVRRGFASALCCSGSTPVAGRGVALVASTCRDSLSQEFVAGRSWWRFVVPCLASSVSCERECSL</sequence>
<gene>
    <name evidence="2" type="ORF">Taro_022290</name>
</gene>
<keyword evidence="3" id="KW-1185">Reference proteome</keyword>
<proteinExistence type="predicted"/>
<dbReference type="EMBL" id="NMUH01001171">
    <property type="protein sequence ID" value="MQL89711.1"/>
    <property type="molecule type" value="Genomic_DNA"/>
</dbReference>
<reference evidence="2" key="1">
    <citation type="submission" date="2017-07" db="EMBL/GenBank/DDBJ databases">
        <title>Taro Niue Genome Assembly and Annotation.</title>
        <authorList>
            <person name="Atibalentja N."/>
            <person name="Keating K."/>
            <person name="Fields C.J."/>
        </authorList>
    </citation>
    <scope>NUCLEOTIDE SEQUENCE</scope>
    <source>
        <strain evidence="2">Niue_2</strain>
        <tissue evidence="2">Leaf</tissue>
    </source>
</reference>
<comment type="caution">
    <text evidence="2">The sequence shown here is derived from an EMBL/GenBank/DDBJ whole genome shotgun (WGS) entry which is preliminary data.</text>
</comment>
<organism evidence="2 3">
    <name type="scientific">Colocasia esculenta</name>
    <name type="common">Wild taro</name>
    <name type="synonym">Arum esculentum</name>
    <dbReference type="NCBI Taxonomy" id="4460"/>
    <lineage>
        <taxon>Eukaryota</taxon>
        <taxon>Viridiplantae</taxon>
        <taxon>Streptophyta</taxon>
        <taxon>Embryophyta</taxon>
        <taxon>Tracheophyta</taxon>
        <taxon>Spermatophyta</taxon>
        <taxon>Magnoliopsida</taxon>
        <taxon>Liliopsida</taxon>
        <taxon>Araceae</taxon>
        <taxon>Aroideae</taxon>
        <taxon>Colocasieae</taxon>
        <taxon>Colocasia</taxon>
    </lineage>
</organism>